<protein>
    <recommendedName>
        <fullName evidence="6">Armadillo-like helical domain-containing protein</fullName>
    </recommendedName>
</protein>
<dbReference type="AlphaFoldDB" id="A0A1B7P3Q8"/>
<dbReference type="EMBL" id="LGUA01000149">
    <property type="protein sequence ID" value="OAX83666.1"/>
    <property type="molecule type" value="Genomic_DNA"/>
</dbReference>
<organism evidence="7 8">
    <name type="scientific">Emergomyces africanus</name>
    <dbReference type="NCBI Taxonomy" id="1955775"/>
    <lineage>
        <taxon>Eukaryota</taxon>
        <taxon>Fungi</taxon>
        <taxon>Dikarya</taxon>
        <taxon>Ascomycota</taxon>
        <taxon>Pezizomycotina</taxon>
        <taxon>Eurotiomycetes</taxon>
        <taxon>Eurotiomycetidae</taxon>
        <taxon>Onygenales</taxon>
        <taxon>Ajellomycetaceae</taxon>
        <taxon>Emergomyces</taxon>
    </lineage>
</organism>
<accession>A0A1B7P3Q8</accession>
<feature type="domain" description="Armadillo-like helical" evidence="6">
    <location>
        <begin position="400"/>
        <end position="692"/>
    </location>
</feature>
<proteinExistence type="predicted"/>
<dbReference type="InterPro" id="IPR013636">
    <property type="entry name" value="ARMH3_C"/>
</dbReference>
<keyword evidence="4" id="KW-0472">Membrane</keyword>
<evidence type="ECO:0000256" key="1">
    <source>
        <dbReference type="ARBA" id="ARBA00004370"/>
    </source>
</evidence>
<evidence type="ECO:0000259" key="6">
    <source>
        <dbReference type="SMART" id="SM01158"/>
    </source>
</evidence>
<keyword evidence="8" id="KW-1185">Reference proteome</keyword>
<evidence type="ECO:0000256" key="5">
    <source>
        <dbReference type="SAM" id="MobiDB-lite"/>
    </source>
</evidence>
<evidence type="ECO:0000256" key="4">
    <source>
        <dbReference type="ARBA" id="ARBA00023136"/>
    </source>
</evidence>
<reference evidence="7 8" key="1">
    <citation type="submission" date="2015-07" db="EMBL/GenBank/DDBJ databases">
        <title>Emmonsia species relationships and genome sequence.</title>
        <authorList>
            <person name="Cuomo C.A."/>
            <person name="Schwartz I.S."/>
            <person name="Kenyon C."/>
            <person name="de Hoog G.S."/>
            <person name="Govender N.P."/>
            <person name="Botha A."/>
            <person name="Moreno L."/>
            <person name="de Vries M."/>
            <person name="Munoz J.F."/>
            <person name="Stielow J.B."/>
        </authorList>
    </citation>
    <scope>NUCLEOTIDE SEQUENCE [LARGE SCALE GENOMIC DNA]</scope>
    <source>
        <strain evidence="7 8">CBS 136260</strain>
    </source>
</reference>
<feature type="region of interest" description="Disordered" evidence="5">
    <location>
        <begin position="594"/>
        <end position="637"/>
    </location>
</feature>
<dbReference type="SMART" id="SM01158">
    <property type="entry name" value="DUF1741"/>
    <property type="match status" value="1"/>
</dbReference>
<dbReference type="Proteomes" id="UP000091918">
    <property type="component" value="Unassembled WGS sequence"/>
</dbReference>
<dbReference type="PANTHER" id="PTHR13608">
    <property type="entry name" value="ARMADILLO-LIKE HELICAL DOMAIN-CONTAINING PROTEIN 3"/>
    <property type="match status" value="1"/>
</dbReference>
<gene>
    <name evidence="7" type="ORF">ACJ72_01979</name>
</gene>
<feature type="region of interest" description="Disordered" evidence="5">
    <location>
        <begin position="537"/>
        <end position="559"/>
    </location>
</feature>
<dbReference type="OrthoDB" id="2012278at2759"/>
<sequence>MEASPLTQQSRPDTFQPKIVSLYETLFLNPEYAEPSEGYWREFFLLPPERLRLSQILDVISPDDVLQIHLHTQQLFSRAIKEAASGQSPSNLHALETLTTFLGSVLTKKYTNPSSDIIAVLAGIDEVDHVIADFVVALDGIIRNGATFEIRMKAIEAAISMTSGGYRTSLISYFMHRDIFPALMKFVHDSETRIQIFEPFVLLGLLSNYNKFEFQNPYQLRLDDFVNESTIQKIVNGAGATCTALRNGYVAVQDDLPEGWNLSSTLAFFGLGVLAPGRRTRTQPLTPDETKARFGALPSPEATILLAIYDFINANKLFGFSFVTSMPDKRSQESPFSSFLSLSSYLLQHAYRSTRVALYAETNLFSLRILVEEPFLCKQLCNEERKRPVRLCRQRAPYLPLIQGDRILATVIFDIMIDTINHNLRRGLDVALYSHTISILLRLLTYVSSNKTRLSYHWSELWRTLVTLTRFLTTYSADLLSKPQIHNLATSLIDLIAFCISAGDTFLPDPASYDDLFYKVVETGPILTRFKEIYKPSSPSLSTATPNATKPAGTRSMAAAGAAGATDSATHSIDTLISVASHFHSLLFLADKNKHTTTPTPAPQSTTTTSATSTNPTTTTTTTTSTTEILPPGKKKNLSPREVHQIIKQGYDTLSIRSQEGLNLWEKWREADWKVELKRIARCAVDDARAVVVSKAEQALVLVDTSVGGDK</sequence>
<name>A0A1B7P3Q8_9EURO</name>
<dbReference type="Pfam" id="PF08427">
    <property type="entry name" value="ARMH3_C"/>
    <property type="match status" value="1"/>
</dbReference>
<keyword evidence="3" id="KW-1133">Transmembrane helix</keyword>
<keyword evidence="2" id="KW-0812">Transmembrane</keyword>
<dbReference type="GO" id="GO:0016020">
    <property type="term" value="C:membrane"/>
    <property type="evidence" value="ECO:0007669"/>
    <property type="project" value="UniProtKB-SubCell"/>
</dbReference>
<dbReference type="GO" id="GO:0005829">
    <property type="term" value="C:cytosol"/>
    <property type="evidence" value="ECO:0007669"/>
    <property type="project" value="TreeGrafter"/>
</dbReference>
<comment type="caution">
    <text evidence="7">The sequence shown here is derived from an EMBL/GenBank/DDBJ whole genome shotgun (WGS) entry which is preliminary data.</text>
</comment>
<feature type="compositionally biased region" description="Polar residues" evidence="5">
    <location>
        <begin position="537"/>
        <end position="548"/>
    </location>
</feature>
<feature type="compositionally biased region" description="Low complexity" evidence="5">
    <location>
        <begin position="596"/>
        <end position="627"/>
    </location>
</feature>
<evidence type="ECO:0000256" key="2">
    <source>
        <dbReference type="ARBA" id="ARBA00022692"/>
    </source>
</evidence>
<evidence type="ECO:0000313" key="7">
    <source>
        <dbReference type="EMBL" id="OAX83666.1"/>
    </source>
</evidence>
<comment type="subcellular location">
    <subcellularLocation>
        <location evidence="1">Membrane</location>
    </subcellularLocation>
</comment>
<dbReference type="PANTHER" id="PTHR13608:SF3">
    <property type="entry name" value="ARMADILLO-LIKE HELICAL DOMAIN-CONTAINING PROTEIN 3"/>
    <property type="match status" value="1"/>
</dbReference>
<dbReference type="InterPro" id="IPR039868">
    <property type="entry name" value="ARMD3-like"/>
</dbReference>
<evidence type="ECO:0000256" key="3">
    <source>
        <dbReference type="ARBA" id="ARBA00022989"/>
    </source>
</evidence>
<evidence type="ECO:0000313" key="8">
    <source>
        <dbReference type="Proteomes" id="UP000091918"/>
    </source>
</evidence>